<dbReference type="CDD" id="cd06170">
    <property type="entry name" value="LuxR_C_like"/>
    <property type="match status" value="1"/>
</dbReference>
<keyword evidence="3" id="KW-0804">Transcription</keyword>
<evidence type="ECO:0000313" key="6">
    <source>
        <dbReference type="Proteomes" id="UP000219193"/>
    </source>
</evidence>
<organism evidence="5 6">
    <name type="scientific">Salinimicrobium sediminis</name>
    <dbReference type="NCBI Taxonomy" id="1343891"/>
    <lineage>
        <taxon>Bacteria</taxon>
        <taxon>Pseudomonadati</taxon>
        <taxon>Bacteroidota</taxon>
        <taxon>Flavobacteriia</taxon>
        <taxon>Flavobacteriales</taxon>
        <taxon>Flavobacteriaceae</taxon>
        <taxon>Salinimicrobium</taxon>
    </lineage>
</organism>
<dbReference type="Pfam" id="PF00196">
    <property type="entry name" value="GerE"/>
    <property type="match status" value="1"/>
</dbReference>
<dbReference type="SUPFAM" id="SSF46894">
    <property type="entry name" value="C-terminal effector domain of the bipartite response regulators"/>
    <property type="match status" value="1"/>
</dbReference>
<dbReference type="AlphaFoldDB" id="A0A285X8D0"/>
<sequence length="270" mass="30491">MDKGLKEISDYWKESYSRQVKEYRPFEISAEFARFASMFAPGNSYFYVVNLHNFSLEYISDSVEAFTGKDPGSIDLQDLLEAVLPEEVEILSLKSKVNSDFYTSFVDRKEVLNYKNMFSYRMKDGDNGVRTMLYQAFPLSVLENGSPEHVFCLHTDVSHLKVSSNNGVSFVHMNGGKSYYNVDVSKGKFLIDGSEAASHDLAELLTEREKEIVIEFSKGLSAEQVAKELNLSPHTIKTHRKNILKKSDCTNTTELVAKCLTNGIISPAFI</sequence>
<evidence type="ECO:0000256" key="3">
    <source>
        <dbReference type="ARBA" id="ARBA00023163"/>
    </source>
</evidence>
<dbReference type="RefSeq" id="WP_097057372.1">
    <property type="nucleotide sequence ID" value="NZ_OCMF01000006.1"/>
</dbReference>
<proteinExistence type="predicted"/>
<dbReference type="OrthoDB" id="965844at2"/>
<dbReference type="GO" id="GO:0006355">
    <property type="term" value="P:regulation of DNA-templated transcription"/>
    <property type="evidence" value="ECO:0007669"/>
    <property type="project" value="InterPro"/>
</dbReference>
<dbReference type="InterPro" id="IPR036388">
    <property type="entry name" value="WH-like_DNA-bd_sf"/>
</dbReference>
<evidence type="ECO:0000313" key="5">
    <source>
        <dbReference type="EMBL" id="SOC81590.1"/>
    </source>
</evidence>
<dbReference type="PROSITE" id="PS00622">
    <property type="entry name" value="HTH_LUXR_1"/>
    <property type="match status" value="1"/>
</dbReference>
<dbReference type="InterPro" id="IPR000792">
    <property type="entry name" value="Tscrpt_reg_LuxR_C"/>
</dbReference>
<dbReference type="PRINTS" id="PR00038">
    <property type="entry name" value="HTHLUXR"/>
</dbReference>
<dbReference type="PANTHER" id="PTHR44688">
    <property type="entry name" value="DNA-BINDING TRANSCRIPTIONAL ACTIVATOR DEVR_DOSR"/>
    <property type="match status" value="1"/>
</dbReference>
<dbReference type="Gene3D" id="3.30.450.20">
    <property type="entry name" value="PAS domain"/>
    <property type="match status" value="1"/>
</dbReference>
<name>A0A285X8D0_9FLAO</name>
<evidence type="ECO:0000256" key="1">
    <source>
        <dbReference type="ARBA" id="ARBA00023015"/>
    </source>
</evidence>
<evidence type="ECO:0000256" key="2">
    <source>
        <dbReference type="ARBA" id="ARBA00023125"/>
    </source>
</evidence>
<gene>
    <name evidence="5" type="ORF">SAMN06296241_3169</name>
</gene>
<dbReference type="InterPro" id="IPR016032">
    <property type="entry name" value="Sig_transdc_resp-reg_C-effctor"/>
</dbReference>
<accession>A0A285X8D0</accession>
<dbReference type="PROSITE" id="PS50043">
    <property type="entry name" value="HTH_LUXR_2"/>
    <property type="match status" value="1"/>
</dbReference>
<feature type="domain" description="HTH luxR-type" evidence="4">
    <location>
        <begin position="198"/>
        <end position="263"/>
    </location>
</feature>
<protein>
    <submittedName>
        <fullName evidence="5">Regulatory protein, luxR family</fullName>
    </submittedName>
</protein>
<keyword evidence="1" id="KW-0805">Transcription regulation</keyword>
<dbReference type="Gene3D" id="1.10.10.10">
    <property type="entry name" value="Winged helix-like DNA-binding domain superfamily/Winged helix DNA-binding domain"/>
    <property type="match status" value="1"/>
</dbReference>
<dbReference type="EMBL" id="OCMF01000006">
    <property type="protein sequence ID" value="SOC81590.1"/>
    <property type="molecule type" value="Genomic_DNA"/>
</dbReference>
<reference evidence="6" key="1">
    <citation type="submission" date="2017-09" db="EMBL/GenBank/DDBJ databases">
        <authorList>
            <person name="Varghese N."/>
            <person name="Submissions S."/>
        </authorList>
    </citation>
    <scope>NUCLEOTIDE SEQUENCE [LARGE SCALE GENOMIC DNA]</scope>
    <source>
        <strain evidence="6">CGMCC 1.12641</strain>
    </source>
</reference>
<dbReference type="GO" id="GO:0003677">
    <property type="term" value="F:DNA binding"/>
    <property type="evidence" value="ECO:0007669"/>
    <property type="project" value="UniProtKB-KW"/>
</dbReference>
<keyword evidence="2" id="KW-0238">DNA-binding</keyword>
<dbReference type="SMART" id="SM00421">
    <property type="entry name" value="HTH_LUXR"/>
    <property type="match status" value="1"/>
</dbReference>
<evidence type="ECO:0000259" key="4">
    <source>
        <dbReference type="PROSITE" id="PS50043"/>
    </source>
</evidence>
<dbReference type="PANTHER" id="PTHR44688:SF16">
    <property type="entry name" value="DNA-BINDING TRANSCRIPTIONAL ACTIVATOR DEVR_DOSR"/>
    <property type="match status" value="1"/>
</dbReference>
<dbReference type="Proteomes" id="UP000219193">
    <property type="component" value="Unassembled WGS sequence"/>
</dbReference>
<keyword evidence="6" id="KW-1185">Reference proteome</keyword>